<proteinExistence type="predicted"/>
<keyword evidence="3" id="KW-0812">Transmembrane</keyword>
<dbReference type="InterPro" id="IPR017938">
    <property type="entry name" value="Riboflavin_synthase-like_b-brl"/>
</dbReference>
<feature type="transmembrane region" description="Helical" evidence="3">
    <location>
        <begin position="94"/>
        <end position="114"/>
    </location>
</feature>
<feature type="transmembrane region" description="Helical" evidence="3">
    <location>
        <begin position="134"/>
        <end position="153"/>
    </location>
</feature>
<organism evidence="5 6">
    <name type="scientific">Xenoophorus captivus</name>
    <dbReference type="NCBI Taxonomy" id="1517983"/>
    <lineage>
        <taxon>Eukaryota</taxon>
        <taxon>Metazoa</taxon>
        <taxon>Chordata</taxon>
        <taxon>Craniata</taxon>
        <taxon>Vertebrata</taxon>
        <taxon>Euteleostomi</taxon>
        <taxon>Actinopterygii</taxon>
        <taxon>Neopterygii</taxon>
        <taxon>Teleostei</taxon>
        <taxon>Neoteleostei</taxon>
        <taxon>Acanthomorphata</taxon>
        <taxon>Ovalentaria</taxon>
        <taxon>Atherinomorphae</taxon>
        <taxon>Cyprinodontiformes</taxon>
        <taxon>Goodeidae</taxon>
        <taxon>Xenoophorus</taxon>
    </lineage>
</organism>
<protein>
    <submittedName>
        <fullName evidence="5">Oxidoreductase NAD-binding domain-containing protein 1</fullName>
    </submittedName>
</protein>
<keyword evidence="6" id="KW-1185">Reference proteome</keyword>
<comment type="caution">
    <text evidence="5">The sequence shown here is derived from an EMBL/GenBank/DDBJ whole genome shotgun (WGS) entry which is preliminary data.</text>
</comment>
<keyword evidence="3" id="KW-0472">Membrane</keyword>
<evidence type="ECO:0000256" key="3">
    <source>
        <dbReference type="SAM" id="Phobius"/>
    </source>
</evidence>
<keyword evidence="2" id="KW-0520">NAD</keyword>
<dbReference type="PANTHER" id="PTHR46505">
    <property type="entry name" value="OXIDOREDUCTASE NAD-BINDING DOMAIN-CONTAINING PROTEIN 1"/>
    <property type="match status" value="1"/>
</dbReference>
<feature type="non-terminal residue" evidence="5">
    <location>
        <position position="1"/>
    </location>
</feature>
<dbReference type="Proteomes" id="UP001434883">
    <property type="component" value="Unassembled WGS sequence"/>
</dbReference>
<dbReference type="SUPFAM" id="SSF63380">
    <property type="entry name" value="Riboflavin synthase domain-like"/>
    <property type="match status" value="1"/>
</dbReference>
<evidence type="ECO:0000259" key="4">
    <source>
        <dbReference type="PROSITE" id="PS51384"/>
    </source>
</evidence>
<evidence type="ECO:0000313" key="5">
    <source>
        <dbReference type="EMBL" id="MEQ2205665.1"/>
    </source>
</evidence>
<dbReference type="SUPFAM" id="SSF52343">
    <property type="entry name" value="Ferredoxin reductase-like, C-terminal NADP-linked domain"/>
    <property type="match status" value="1"/>
</dbReference>
<keyword evidence="3" id="KW-1133">Transmembrane helix</keyword>
<dbReference type="PROSITE" id="PS51384">
    <property type="entry name" value="FAD_FR"/>
    <property type="match status" value="1"/>
</dbReference>
<dbReference type="CDD" id="cd00322">
    <property type="entry name" value="FNR_like"/>
    <property type="match status" value="1"/>
</dbReference>
<dbReference type="Gene3D" id="2.40.30.10">
    <property type="entry name" value="Translation factors"/>
    <property type="match status" value="1"/>
</dbReference>
<reference evidence="5 6" key="1">
    <citation type="submission" date="2021-06" db="EMBL/GenBank/DDBJ databases">
        <authorList>
            <person name="Palmer J.M."/>
        </authorList>
    </citation>
    <scope>NUCLEOTIDE SEQUENCE [LARGE SCALE GENOMIC DNA]</scope>
    <source>
        <strain evidence="5 6">XC_2019</strain>
        <tissue evidence="5">Muscle</tissue>
    </source>
</reference>
<name>A0ABV0RBY5_9TELE</name>
<gene>
    <name evidence="5" type="primary">OXNAD1</name>
    <name evidence="5" type="ORF">XENOCAPTIV_008087</name>
</gene>
<keyword evidence="1" id="KW-0560">Oxidoreductase</keyword>
<evidence type="ECO:0000313" key="6">
    <source>
        <dbReference type="Proteomes" id="UP001434883"/>
    </source>
</evidence>
<evidence type="ECO:0000256" key="1">
    <source>
        <dbReference type="ARBA" id="ARBA00023002"/>
    </source>
</evidence>
<sequence>QVCGIMTESETVKRLRLAVHPDFSFKAGQWVDFFIPGVEKVGGFSMCSSPGLLQREGIIELAVKYTKHPPAHWVHTVVSEGSNSYANLIYRLRFFLTVLSAALFCQCTVGSRVAMRVGGDFYFDPMPSDPSVDLLLVAGGVGINPLYSVLLHTSDLLHLNQSSGGRDYNIGSAHLCYSAKNTQELLFKVRSNIVT</sequence>
<feature type="domain" description="FAD-binding FR-type" evidence="4">
    <location>
        <begin position="1"/>
        <end position="124"/>
    </location>
</feature>
<dbReference type="Gene3D" id="3.40.50.80">
    <property type="entry name" value="Nucleotide-binding domain of ferredoxin-NADP reductase (FNR) module"/>
    <property type="match status" value="1"/>
</dbReference>
<accession>A0ABV0RBY5</accession>
<dbReference type="InterPro" id="IPR017927">
    <property type="entry name" value="FAD-bd_FR_type"/>
</dbReference>
<dbReference type="EMBL" id="JAHRIN010042203">
    <property type="protein sequence ID" value="MEQ2205665.1"/>
    <property type="molecule type" value="Genomic_DNA"/>
</dbReference>
<dbReference type="InterPro" id="IPR052128">
    <property type="entry name" value="Oxidoreductase_NAD-binding"/>
</dbReference>
<dbReference type="InterPro" id="IPR039261">
    <property type="entry name" value="FNR_nucleotide-bd"/>
</dbReference>
<dbReference type="PANTHER" id="PTHR46505:SF1">
    <property type="entry name" value="OXIDOREDUCTASE NAD-BINDING DOMAIN-CONTAINING PROTEIN 1"/>
    <property type="match status" value="1"/>
</dbReference>
<evidence type="ECO:0000256" key="2">
    <source>
        <dbReference type="ARBA" id="ARBA00023027"/>
    </source>
</evidence>